<reference evidence="2" key="2">
    <citation type="submission" date="2015-07" db="EMBL/GenBank/DDBJ databases">
        <authorList>
            <person name="Noorani M."/>
        </authorList>
    </citation>
    <scope>NUCLEOTIDE SEQUENCE</scope>
    <source>
        <strain evidence="2">Yugu1</strain>
    </source>
</reference>
<evidence type="ECO:0000256" key="1">
    <source>
        <dbReference type="SAM" id="MobiDB-lite"/>
    </source>
</evidence>
<dbReference type="EMBL" id="CM003528">
    <property type="protein sequence ID" value="RCV07857.1"/>
    <property type="molecule type" value="Genomic_DNA"/>
</dbReference>
<proteinExistence type="predicted"/>
<reference evidence="2" key="1">
    <citation type="journal article" date="2012" name="Nat. Biotechnol.">
        <title>Reference genome sequence of the model plant Setaria.</title>
        <authorList>
            <person name="Bennetzen J.L."/>
            <person name="Schmutz J."/>
            <person name="Wang H."/>
            <person name="Percifield R."/>
            <person name="Hawkins J."/>
            <person name="Pontaroli A.C."/>
            <person name="Estep M."/>
            <person name="Feng L."/>
            <person name="Vaughn J.N."/>
            <person name="Grimwood J."/>
            <person name="Jenkins J."/>
            <person name="Barry K."/>
            <person name="Lindquist E."/>
            <person name="Hellsten U."/>
            <person name="Deshpande S."/>
            <person name="Wang X."/>
            <person name="Wu X."/>
            <person name="Mitros T."/>
            <person name="Triplett J."/>
            <person name="Yang X."/>
            <person name="Ye C.Y."/>
            <person name="Mauro-Herrera M."/>
            <person name="Wang L."/>
            <person name="Li P."/>
            <person name="Sharma M."/>
            <person name="Sharma R."/>
            <person name="Ronald P.C."/>
            <person name="Panaud O."/>
            <person name="Kellogg E.A."/>
            <person name="Brutnell T.P."/>
            <person name="Doust A.N."/>
            <person name="Tuskan G.A."/>
            <person name="Rokhsar D."/>
            <person name="Devos K.M."/>
        </authorList>
    </citation>
    <scope>NUCLEOTIDE SEQUENCE [LARGE SCALE GENOMIC DNA]</scope>
    <source>
        <strain evidence="2">Yugu1</strain>
    </source>
</reference>
<evidence type="ECO:0000313" key="2">
    <source>
        <dbReference type="EMBL" id="RCV07857.1"/>
    </source>
</evidence>
<name>A0A368PPZ9_SETIT</name>
<dbReference type="AlphaFoldDB" id="A0A368PPZ9"/>
<feature type="region of interest" description="Disordered" evidence="1">
    <location>
        <begin position="1"/>
        <end position="40"/>
    </location>
</feature>
<organism evidence="2">
    <name type="scientific">Setaria italica</name>
    <name type="common">Foxtail millet</name>
    <name type="synonym">Panicum italicum</name>
    <dbReference type="NCBI Taxonomy" id="4555"/>
    <lineage>
        <taxon>Eukaryota</taxon>
        <taxon>Viridiplantae</taxon>
        <taxon>Streptophyta</taxon>
        <taxon>Embryophyta</taxon>
        <taxon>Tracheophyta</taxon>
        <taxon>Spermatophyta</taxon>
        <taxon>Magnoliopsida</taxon>
        <taxon>Liliopsida</taxon>
        <taxon>Poales</taxon>
        <taxon>Poaceae</taxon>
        <taxon>PACMAD clade</taxon>
        <taxon>Panicoideae</taxon>
        <taxon>Panicodae</taxon>
        <taxon>Paniceae</taxon>
        <taxon>Cenchrinae</taxon>
        <taxon>Setaria</taxon>
    </lineage>
</organism>
<gene>
    <name evidence="2" type="ORF">SETIT_1G279600v2</name>
</gene>
<protein>
    <submittedName>
        <fullName evidence="2">Uncharacterized protein</fullName>
    </submittedName>
</protein>
<accession>A0A368PPZ9</accession>
<sequence length="81" mass="9027">MSRASCRSLNSVQRKLPQVGKRGALPRISGTGQTGSVRSHLHRLLPDTATFASSANRALMRNPGEEQPLWQTLKSKWVRFI</sequence>
<feature type="compositionally biased region" description="Polar residues" evidence="1">
    <location>
        <begin position="1"/>
        <end position="13"/>
    </location>
</feature>